<evidence type="ECO:0000313" key="1">
    <source>
        <dbReference type="EMBL" id="EFA97851.1"/>
    </source>
</evidence>
<accession>D1VYD7</accession>
<comment type="caution">
    <text evidence="1">The sequence shown here is derived from an EMBL/GenBank/DDBJ whole genome shotgun (WGS) entry which is preliminary data.</text>
</comment>
<organism evidence="1 2">
    <name type="scientific">Hoylesella timonensis CRIS 5C-B1</name>
    <dbReference type="NCBI Taxonomy" id="679189"/>
    <lineage>
        <taxon>Bacteria</taxon>
        <taxon>Pseudomonadati</taxon>
        <taxon>Bacteroidota</taxon>
        <taxon>Bacteroidia</taxon>
        <taxon>Bacteroidales</taxon>
        <taxon>Prevotellaceae</taxon>
        <taxon>Hoylesella</taxon>
    </lineage>
</organism>
<dbReference type="Proteomes" id="UP000004001">
    <property type="component" value="Unassembled WGS sequence"/>
</dbReference>
<keyword evidence="2" id="KW-1185">Reference proteome</keyword>
<dbReference type="EMBL" id="ADEF01000021">
    <property type="protein sequence ID" value="EFA97851.1"/>
    <property type="molecule type" value="Genomic_DNA"/>
</dbReference>
<protein>
    <submittedName>
        <fullName evidence="1">Uncharacterized protein</fullName>
    </submittedName>
</protein>
<evidence type="ECO:0000313" key="2">
    <source>
        <dbReference type="Proteomes" id="UP000004001"/>
    </source>
</evidence>
<sequence>MATPNIAKTNLLLVWLILIIQVEKEKSFNSYHSNYTQCY</sequence>
<dbReference type="AlphaFoldDB" id="D1VYD7"/>
<proteinExistence type="predicted"/>
<reference evidence="1 2" key="1">
    <citation type="submission" date="2009-12" db="EMBL/GenBank/DDBJ databases">
        <title>Genome Sequence of Prevotella timonensis CRIS 5C-B1.</title>
        <authorList>
            <person name="Durkin A.S."/>
            <person name="Madupu R."/>
            <person name="Torralba M."/>
            <person name="Methe B."/>
            <person name="Sutton G."/>
            <person name="Strausberg R.L."/>
            <person name="Nelson K.E."/>
        </authorList>
    </citation>
    <scope>NUCLEOTIDE SEQUENCE [LARGE SCALE GENOMIC DNA]</scope>
    <source>
        <strain evidence="1 2">CRIS 5C-B1</strain>
    </source>
</reference>
<name>D1VYD7_9BACT</name>
<gene>
    <name evidence="1" type="ORF">HMPREF9019_1660</name>
</gene>